<name>A0ABV7VTJ2_9GAMM</name>
<organism evidence="1 2">
    <name type="scientific">Bacterioplanoides pacificum</name>
    <dbReference type="NCBI Taxonomy" id="1171596"/>
    <lineage>
        <taxon>Bacteria</taxon>
        <taxon>Pseudomonadati</taxon>
        <taxon>Pseudomonadota</taxon>
        <taxon>Gammaproteobacteria</taxon>
        <taxon>Oceanospirillales</taxon>
        <taxon>Oceanospirillaceae</taxon>
        <taxon>Bacterioplanoides</taxon>
    </lineage>
</organism>
<dbReference type="Gene3D" id="3.40.1260.10">
    <property type="entry name" value="DsrEFH-like"/>
    <property type="match status" value="1"/>
</dbReference>
<dbReference type="InterPro" id="IPR003787">
    <property type="entry name" value="Sulphur_relay_DsrE/F-like"/>
</dbReference>
<dbReference type="SUPFAM" id="SSF75169">
    <property type="entry name" value="DsrEFH-like"/>
    <property type="match status" value="1"/>
</dbReference>
<dbReference type="EMBL" id="JBHRYB010000005">
    <property type="protein sequence ID" value="MFC3680007.1"/>
    <property type="molecule type" value="Genomic_DNA"/>
</dbReference>
<dbReference type="InterPro" id="IPR027396">
    <property type="entry name" value="DsrEFH-like"/>
</dbReference>
<evidence type="ECO:0000313" key="1">
    <source>
        <dbReference type="EMBL" id="MFC3680007.1"/>
    </source>
</evidence>
<gene>
    <name evidence="1" type="ORF">ACFOMG_07755</name>
</gene>
<proteinExistence type="predicted"/>
<dbReference type="RefSeq" id="WP_376865833.1">
    <property type="nucleotide sequence ID" value="NZ_JBHRYB010000005.1"/>
</dbReference>
<comment type="caution">
    <text evidence="1">The sequence shown here is derived from an EMBL/GenBank/DDBJ whole genome shotgun (WGS) entry which is preliminary data.</text>
</comment>
<reference evidence="2" key="1">
    <citation type="journal article" date="2019" name="Int. J. Syst. Evol. Microbiol.">
        <title>The Global Catalogue of Microorganisms (GCM) 10K type strain sequencing project: providing services to taxonomists for standard genome sequencing and annotation.</title>
        <authorList>
            <consortium name="The Broad Institute Genomics Platform"/>
            <consortium name="The Broad Institute Genome Sequencing Center for Infectious Disease"/>
            <person name="Wu L."/>
            <person name="Ma J."/>
        </authorList>
    </citation>
    <scope>NUCLEOTIDE SEQUENCE [LARGE SCALE GENOMIC DNA]</scope>
    <source>
        <strain evidence="2">KCTC 42424</strain>
    </source>
</reference>
<sequence>MNDHSPIDLLIHISTPPTLDLEPLELGMACAAFDQQVAFVFSNDGLQWLDQQQHPRRPNGKSAIKLLNALAMYDCDQLYYLAGQDLPQDMLTTVKAINTEQLQQLSNNSKHQLSF</sequence>
<accession>A0ABV7VTJ2</accession>
<dbReference type="Proteomes" id="UP001595722">
    <property type="component" value="Unassembled WGS sequence"/>
</dbReference>
<evidence type="ECO:0000313" key="2">
    <source>
        <dbReference type="Proteomes" id="UP001595722"/>
    </source>
</evidence>
<protein>
    <submittedName>
        <fullName evidence="1">DsrE family protein</fullName>
    </submittedName>
</protein>
<dbReference type="Pfam" id="PF02635">
    <property type="entry name" value="DsrE"/>
    <property type="match status" value="1"/>
</dbReference>
<keyword evidence="2" id="KW-1185">Reference proteome</keyword>